<feature type="binding site" description="axial binding residue" evidence="12">
    <location>
        <position position="462"/>
    </location>
    <ligand>
        <name>heme</name>
        <dbReference type="ChEBI" id="CHEBI:30413"/>
    </ligand>
    <ligandPart>
        <name>Fe</name>
        <dbReference type="ChEBI" id="CHEBI:18248"/>
    </ligandPart>
</feature>
<dbReference type="PROSITE" id="PS00086">
    <property type="entry name" value="CYTOCHROME_P450"/>
    <property type="match status" value="1"/>
</dbReference>
<dbReference type="PANTHER" id="PTHR24291:SF187">
    <property type="entry name" value="CYTOCHROME P450 4AE1-RELATED"/>
    <property type="match status" value="1"/>
</dbReference>
<feature type="chain" id="PRO_5004577475" description="Cytochrome P450" evidence="14">
    <location>
        <begin position="19"/>
        <end position="495"/>
    </location>
</feature>
<keyword evidence="11 13" id="KW-0503">Monooxygenase</keyword>
<dbReference type="InterPro" id="IPR036396">
    <property type="entry name" value="Cyt_P450_sf"/>
</dbReference>
<dbReference type="SUPFAM" id="SSF48264">
    <property type="entry name" value="Cytochrome P450"/>
    <property type="match status" value="1"/>
</dbReference>
<accession>T1GLR5</accession>
<dbReference type="GO" id="GO:0005789">
    <property type="term" value="C:endoplasmic reticulum membrane"/>
    <property type="evidence" value="ECO:0007669"/>
    <property type="project" value="UniProtKB-SubCell"/>
</dbReference>
<dbReference type="GO" id="GO:0005506">
    <property type="term" value="F:iron ion binding"/>
    <property type="evidence" value="ECO:0007669"/>
    <property type="project" value="InterPro"/>
</dbReference>
<keyword evidence="6 12" id="KW-0479">Metal-binding</keyword>
<evidence type="ECO:0008006" key="17">
    <source>
        <dbReference type="Google" id="ProtNLM"/>
    </source>
</evidence>
<dbReference type="EMBL" id="CAQQ02199383">
    <property type="status" value="NOT_ANNOTATED_CDS"/>
    <property type="molecule type" value="Genomic_DNA"/>
</dbReference>
<evidence type="ECO:0000256" key="7">
    <source>
        <dbReference type="ARBA" id="ARBA00022824"/>
    </source>
</evidence>
<dbReference type="EnsemblMetazoa" id="MESCA004478-RA">
    <property type="protein sequence ID" value="MESCA004478-PA"/>
    <property type="gene ID" value="MESCA004478"/>
</dbReference>
<dbReference type="PANTHER" id="PTHR24291">
    <property type="entry name" value="CYTOCHROME P450 FAMILY 4"/>
    <property type="match status" value="1"/>
</dbReference>
<dbReference type="AlphaFoldDB" id="T1GLR5"/>
<keyword evidence="9 13" id="KW-0560">Oxidoreductase</keyword>
<dbReference type="InterPro" id="IPR050196">
    <property type="entry name" value="Cytochrome_P450_Monoox"/>
</dbReference>
<dbReference type="GO" id="GO:0004497">
    <property type="term" value="F:monooxygenase activity"/>
    <property type="evidence" value="ECO:0007669"/>
    <property type="project" value="UniProtKB-KW"/>
</dbReference>
<dbReference type="CDD" id="cd20628">
    <property type="entry name" value="CYP4"/>
    <property type="match status" value="1"/>
</dbReference>
<evidence type="ECO:0000256" key="13">
    <source>
        <dbReference type="RuleBase" id="RU000461"/>
    </source>
</evidence>
<dbReference type="EMBL" id="CAQQ02199384">
    <property type="status" value="NOT_ANNOTATED_CDS"/>
    <property type="molecule type" value="Genomic_DNA"/>
</dbReference>
<evidence type="ECO:0000256" key="11">
    <source>
        <dbReference type="ARBA" id="ARBA00023033"/>
    </source>
</evidence>
<dbReference type="Gene3D" id="1.10.630.10">
    <property type="entry name" value="Cytochrome P450"/>
    <property type="match status" value="1"/>
</dbReference>
<evidence type="ECO:0000256" key="2">
    <source>
        <dbReference type="ARBA" id="ARBA00004174"/>
    </source>
</evidence>
<dbReference type="InterPro" id="IPR002401">
    <property type="entry name" value="Cyt_P450_E_grp-I"/>
</dbReference>
<evidence type="ECO:0000256" key="9">
    <source>
        <dbReference type="ARBA" id="ARBA00023002"/>
    </source>
</evidence>
<evidence type="ECO:0000313" key="16">
    <source>
        <dbReference type="Proteomes" id="UP000015102"/>
    </source>
</evidence>
<evidence type="ECO:0000256" key="10">
    <source>
        <dbReference type="ARBA" id="ARBA00023004"/>
    </source>
</evidence>
<keyword evidence="7" id="KW-0256">Endoplasmic reticulum</keyword>
<evidence type="ECO:0000256" key="8">
    <source>
        <dbReference type="ARBA" id="ARBA00022848"/>
    </source>
</evidence>
<keyword evidence="10 12" id="KW-0408">Iron</keyword>
<reference evidence="15" key="2">
    <citation type="submission" date="2015-06" db="UniProtKB">
        <authorList>
            <consortium name="EnsemblMetazoa"/>
        </authorList>
    </citation>
    <scope>IDENTIFICATION</scope>
</reference>
<dbReference type="InterPro" id="IPR001128">
    <property type="entry name" value="Cyt_P450"/>
</dbReference>
<dbReference type="Pfam" id="PF00067">
    <property type="entry name" value="p450"/>
    <property type="match status" value="1"/>
</dbReference>
<dbReference type="STRING" id="36166.T1GLR5"/>
<dbReference type="Proteomes" id="UP000015102">
    <property type="component" value="Unassembled WGS sequence"/>
</dbReference>
<reference evidence="16" key="1">
    <citation type="submission" date="2013-02" db="EMBL/GenBank/DDBJ databases">
        <authorList>
            <person name="Hughes D."/>
        </authorList>
    </citation>
    <scope>NUCLEOTIDE SEQUENCE</scope>
    <source>
        <strain>Durham</strain>
        <strain evidence="16">NC isolate 2 -- Noor lab</strain>
    </source>
</reference>
<evidence type="ECO:0000256" key="6">
    <source>
        <dbReference type="ARBA" id="ARBA00022723"/>
    </source>
</evidence>
<comment type="subcellular location">
    <subcellularLocation>
        <location evidence="3">Endoplasmic reticulum membrane</location>
        <topology evidence="3">Peripheral membrane protein</topology>
    </subcellularLocation>
    <subcellularLocation>
        <location evidence="2">Microsome membrane</location>
        <topology evidence="2">Peripheral membrane protein</topology>
    </subcellularLocation>
</comment>
<keyword evidence="14" id="KW-0732">Signal</keyword>
<evidence type="ECO:0000256" key="1">
    <source>
        <dbReference type="ARBA" id="ARBA00001971"/>
    </source>
</evidence>
<sequence>MFMIIEFLILVLTVALLADYAVKKRRTDIVKDIPGPDTLPIFGNALMYYGKSLESIMGFIQANREKYGPFYRVWIFNQLAIFSSDPRDVEVVLSSQKLITKNRLYDLLLPWLGTGLLMSTDKKWHSRRKIITPTFHFTILEQFVEVFNQQGDIMIEKLKAKADGKTVINIQPDICLAALDIIAETAMGTKIHAQTDANCQYARAVNDTGSILALRFVNVWFRQDFVFRLFSPTLFKRLKDDIKLMHDFTEKIIKERRDTLVKEQHATSLTSLDDDNKDTDLDVAVGSRRKMALLDVLLQSTIDGKPLTNEDIREEVDTFMFEGHDTTTSGLSFALHEISRHADVQQKIYEEIVEKLGADKTSSMSLRDLGELKYMECVIKEALRMYPPVPIIGRYFYEDVNMNGKIIPRGTNYTVGIFTMLRDPEHFPDPHSFKPERHLLENLDEKANPYAYVPFSAGPRNCIGQKFAMLEMKSTLAKIIRNFELLPLGETVKPV</sequence>
<dbReference type="GO" id="GO:0016705">
    <property type="term" value="F:oxidoreductase activity, acting on paired donors, with incorporation or reduction of molecular oxygen"/>
    <property type="evidence" value="ECO:0007669"/>
    <property type="project" value="InterPro"/>
</dbReference>
<evidence type="ECO:0000313" key="15">
    <source>
        <dbReference type="EnsemblMetazoa" id="MESCA004478-PA"/>
    </source>
</evidence>
<dbReference type="PRINTS" id="PR00385">
    <property type="entry name" value="P450"/>
</dbReference>
<evidence type="ECO:0000256" key="5">
    <source>
        <dbReference type="ARBA" id="ARBA00022617"/>
    </source>
</evidence>
<evidence type="ECO:0000256" key="3">
    <source>
        <dbReference type="ARBA" id="ARBA00004406"/>
    </source>
</evidence>
<dbReference type="OMA" id="YELLHCW"/>
<dbReference type="GO" id="GO:0020037">
    <property type="term" value="F:heme binding"/>
    <property type="evidence" value="ECO:0007669"/>
    <property type="project" value="InterPro"/>
</dbReference>
<dbReference type="FunFam" id="1.10.630.10:FF:000182">
    <property type="entry name" value="Cytochrome P450 3A4"/>
    <property type="match status" value="1"/>
</dbReference>
<dbReference type="EMBL" id="CAQQ02199385">
    <property type="status" value="NOT_ANNOTATED_CDS"/>
    <property type="molecule type" value="Genomic_DNA"/>
</dbReference>
<evidence type="ECO:0000256" key="4">
    <source>
        <dbReference type="ARBA" id="ARBA00010617"/>
    </source>
</evidence>
<dbReference type="HOGENOM" id="CLU_001570_5_1_1"/>
<evidence type="ECO:0000256" key="14">
    <source>
        <dbReference type="SAM" id="SignalP"/>
    </source>
</evidence>
<feature type="signal peptide" evidence="14">
    <location>
        <begin position="1"/>
        <end position="18"/>
    </location>
</feature>
<organism evidence="15 16">
    <name type="scientific">Megaselia scalaris</name>
    <name type="common">Humpbacked fly</name>
    <name type="synonym">Phora scalaris</name>
    <dbReference type="NCBI Taxonomy" id="36166"/>
    <lineage>
        <taxon>Eukaryota</taxon>
        <taxon>Metazoa</taxon>
        <taxon>Ecdysozoa</taxon>
        <taxon>Arthropoda</taxon>
        <taxon>Hexapoda</taxon>
        <taxon>Insecta</taxon>
        <taxon>Pterygota</taxon>
        <taxon>Neoptera</taxon>
        <taxon>Endopterygota</taxon>
        <taxon>Diptera</taxon>
        <taxon>Brachycera</taxon>
        <taxon>Muscomorpha</taxon>
        <taxon>Platypezoidea</taxon>
        <taxon>Phoridae</taxon>
        <taxon>Megaseliini</taxon>
        <taxon>Megaselia</taxon>
    </lineage>
</organism>
<keyword evidence="16" id="KW-1185">Reference proteome</keyword>
<protein>
    <recommendedName>
        <fullName evidence="17">Cytochrome P450</fullName>
    </recommendedName>
</protein>
<evidence type="ECO:0000256" key="12">
    <source>
        <dbReference type="PIRSR" id="PIRSR602401-1"/>
    </source>
</evidence>
<name>T1GLR5_MEGSC</name>
<comment type="cofactor">
    <cofactor evidence="1 12">
        <name>heme</name>
        <dbReference type="ChEBI" id="CHEBI:30413"/>
    </cofactor>
</comment>
<proteinExistence type="inferred from homology"/>
<keyword evidence="5 12" id="KW-0349">Heme</keyword>
<keyword evidence="8" id="KW-0492">Microsome</keyword>
<comment type="similarity">
    <text evidence="4 13">Belongs to the cytochrome P450 family.</text>
</comment>
<dbReference type="InterPro" id="IPR017972">
    <property type="entry name" value="Cyt_P450_CS"/>
</dbReference>
<dbReference type="PRINTS" id="PR00463">
    <property type="entry name" value="EP450I"/>
</dbReference>